<reference evidence="9" key="1">
    <citation type="journal article" date="2023" name="Mol. Phylogenet. Evol.">
        <title>Genome-scale phylogeny and comparative genomics of the fungal order Sordariales.</title>
        <authorList>
            <person name="Hensen N."/>
            <person name="Bonometti L."/>
            <person name="Westerberg I."/>
            <person name="Brannstrom I.O."/>
            <person name="Guillou S."/>
            <person name="Cros-Aarteil S."/>
            <person name="Calhoun S."/>
            <person name="Haridas S."/>
            <person name="Kuo A."/>
            <person name="Mondo S."/>
            <person name="Pangilinan J."/>
            <person name="Riley R."/>
            <person name="LaButti K."/>
            <person name="Andreopoulos B."/>
            <person name="Lipzen A."/>
            <person name="Chen C."/>
            <person name="Yan M."/>
            <person name="Daum C."/>
            <person name="Ng V."/>
            <person name="Clum A."/>
            <person name="Steindorff A."/>
            <person name="Ohm R.A."/>
            <person name="Martin F."/>
            <person name="Silar P."/>
            <person name="Natvig D.O."/>
            <person name="Lalanne C."/>
            <person name="Gautier V."/>
            <person name="Ament-Velasquez S.L."/>
            <person name="Kruys A."/>
            <person name="Hutchinson M.I."/>
            <person name="Powell A.J."/>
            <person name="Barry K."/>
            <person name="Miller A.N."/>
            <person name="Grigoriev I.V."/>
            <person name="Debuchy R."/>
            <person name="Gladieux P."/>
            <person name="Hiltunen Thoren M."/>
            <person name="Johannesson H."/>
        </authorList>
    </citation>
    <scope>NUCLEOTIDE SEQUENCE</scope>
    <source>
        <strain evidence="9">CBS 532.94</strain>
    </source>
</reference>
<keyword evidence="10" id="KW-1185">Reference proteome</keyword>
<keyword evidence="7" id="KW-0503">Monooxygenase</keyword>
<dbReference type="GO" id="GO:0009403">
    <property type="term" value="P:toxin biosynthetic process"/>
    <property type="evidence" value="ECO:0007669"/>
    <property type="project" value="UniProtKB-ARBA"/>
</dbReference>
<dbReference type="Gene3D" id="1.10.630.10">
    <property type="entry name" value="Cytochrome P450"/>
    <property type="match status" value="1"/>
</dbReference>
<sequence>MGHSLIAALALALLIACRLVYNLFLHPLRSYPSPWYTSISIAWYLYHKANGDYHLVVHQLHLQYGTVVRIAPDELSFIDPQAFKDIYGHRPPGVPEYAKDPSHMFSDDPTHPHIVSAPREMHSKLRRLLSQAFSDKALREQERILDSYAMSLVEALRTKCSEPVDLTKWFNFTTFDVIGHLAFAESFNCLSSSQYHPWVSMIFSTARFINWTHILGRLVSPDSVRSLLWLIPKRFVREHQTTRQLTQGKLMRRKERQPDYVDFMTHMLKGEEQGVIDFADLESNAPILVFAGSETTATALAGAVYYILRNAHVYARLVEEIRSNFQSHDQVTLSRVNELKYLLAVLDETMRLYPPAANTLPRVLPPQGGIVCGQHVPGHTKVGIPHYACFRSPHNFANPEDFVPERSLDEDPTYAADRRDALQPFQVGPRNCIGKNLAYIEMRLIMAHLLLEFDLELTPEMVDWEKQEVYVTWLKKPLMVRLRPVERA</sequence>
<dbReference type="InterPro" id="IPR001128">
    <property type="entry name" value="Cyt_P450"/>
</dbReference>
<evidence type="ECO:0000313" key="10">
    <source>
        <dbReference type="Proteomes" id="UP001303760"/>
    </source>
</evidence>
<dbReference type="GO" id="GO:0016705">
    <property type="term" value="F:oxidoreductase activity, acting on paired donors, with incorporation or reduction of molecular oxygen"/>
    <property type="evidence" value="ECO:0007669"/>
    <property type="project" value="InterPro"/>
</dbReference>
<dbReference type="Pfam" id="PF00067">
    <property type="entry name" value="p450"/>
    <property type="match status" value="1"/>
</dbReference>
<keyword evidence="3 8" id="KW-0349">Heme</keyword>
<keyword evidence="6 8" id="KW-0408">Iron</keyword>
<evidence type="ECO:0000256" key="2">
    <source>
        <dbReference type="ARBA" id="ARBA00010617"/>
    </source>
</evidence>
<dbReference type="GO" id="GO:0020037">
    <property type="term" value="F:heme binding"/>
    <property type="evidence" value="ECO:0007669"/>
    <property type="project" value="InterPro"/>
</dbReference>
<gene>
    <name evidence="9" type="ORF">C8A03DRAFT_43839</name>
</gene>
<evidence type="ECO:0000313" key="9">
    <source>
        <dbReference type="EMBL" id="KAK4238426.1"/>
    </source>
</evidence>
<dbReference type="PRINTS" id="PR00385">
    <property type="entry name" value="P450"/>
</dbReference>
<dbReference type="EMBL" id="MU860096">
    <property type="protein sequence ID" value="KAK4238426.1"/>
    <property type="molecule type" value="Genomic_DNA"/>
</dbReference>
<keyword evidence="4 8" id="KW-0479">Metal-binding</keyword>
<evidence type="ECO:0000256" key="3">
    <source>
        <dbReference type="ARBA" id="ARBA00022617"/>
    </source>
</evidence>
<dbReference type="FunFam" id="1.10.630.10:FF:000047">
    <property type="entry name" value="Cytochrome P450 monooxygenase"/>
    <property type="match status" value="1"/>
</dbReference>
<dbReference type="PRINTS" id="PR00463">
    <property type="entry name" value="EP450I"/>
</dbReference>
<protein>
    <submittedName>
        <fullName evidence="9">Cytochrome P450</fullName>
    </submittedName>
</protein>
<dbReference type="CDD" id="cd11058">
    <property type="entry name" value="CYP60B-like"/>
    <property type="match status" value="1"/>
</dbReference>
<organism evidence="9 10">
    <name type="scientific">Achaetomium macrosporum</name>
    <dbReference type="NCBI Taxonomy" id="79813"/>
    <lineage>
        <taxon>Eukaryota</taxon>
        <taxon>Fungi</taxon>
        <taxon>Dikarya</taxon>
        <taxon>Ascomycota</taxon>
        <taxon>Pezizomycotina</taxon>
        <taxon>Sordariomycetes</taxon>
        <taxon>Sordariomycetidae</taxon>
        <taxon>Sordariales</taxon>
        <taxon>Chaetomiaceae</taxon>
        <taxon>Achaetomium</taxon>
    </lineage>
</organism>
<dbReference type="GO" id="GO:0004497">
    <property type="term" value="F:monooxygenase activity"/>
    <property type="evidence" value="ECO:0007669"/>
    <property type="project" value="UniProtKB-KW"/>
</dbReference>
<dbReference type="InterPro" id="IPR050121">
    <property type="entry name" value="Cytochrome_P450_monoxygenase"/>
</dbReference>
<evidence type="ECO:0000256" key="8">
    <source>
        <dbReference type="PIRSR" id="PIRSR602401-1"/>
    </source>
</evidence>
<dbReference type="AlphaFoldDB" id="A0AAN7H796"/>
<evidence type="ECO:0000256" key="6">
    <source>
        <dbReference type="ARBA" id="ARBA00023004"/>
    </source>
</evidence>
<dbReference type="Proteomes" id="UP001303760">
    <property type="component" value="Unassembled WGS sequence"/>
</dbReference>
<dbReference type="PANTHER" id="PTHR24305:SF230">
    <property type="entry name" value="P450, PUTATIVE (EUROFUNG)-RELATED"/>
    <property type="match status" value="1"/>
</dbReference>
<evidence type="ECO:0000256" key="7">
    <source>
        <dbReference type="ARBA" id="ARBA00023033"/>
    </source>
</evidence>
<proteinExistence type="inferred from homology"/>
<comment type="cofactor">
    <cofactor evidence="1 8">
        <name>heme</name>
        <dbReference type="ChEBI" id="CHEBI:30413"/>
    </cofactor>
</comment>
<keyword evidence="5" id="KW-0560">Oxidoreductase</keyword>
<dbReference type="SUPFAM" id="SSF48264">
    <property type="entry name" value="Cytochrome P450"/>
    <property type="match status" value="1"/>
</dbReference>
<comment type="similarity">
    <text evidence="2">Belongs to the cytochrome P450 family.</text>
</comment>
<dbReference type="InterPro" id="IPR036396">
    <property type="entry name" value="Cyt_P450_sf"/>
</dbReference>
<name>A0AAN7H796_9PEZI</name>
<dbReference type="InterPro" id="IPR002401">
    <property type="entry name" value="Cyt_P450_E_grp-I"/>
</dbReference>
<reference evidence="9" key="2">
    <citation type="submission" date="2023-05" db="EMBL/GenBank/DDBJ databases">
        <authorList>
            <consortium name="Lawrence Berkeley National Laboratory"/>
            <person name="Steindorff A."/>
            <person name="Hensen N."/>
            <person name="Bonometti L."/>
            <person name="Westerberg I."/>
            <person name="Brannstrom I.O."/>
            <person name="Guillou S."/>
            <person name="Cros-Aarteil S."/>
            <person name="Calhoun S."/>
            <person name="Haridas S."/>
            <person name="Kuo A."/>
            <person name="Mondo S."/>
            <person name="Pangilinan J."/>
            <person name="Riley R."/>
            <person name="Labutti K."/>
            <person name="Andreopoulos B."/>
            <person name="Lipzen A."/>
            <person name="Chen C."/>
            <person name="Yanf M."/>
            <person name="Daum C."/>
            <person name="Ng V."/>
            <person name="Clum A."/>
            <person name="Ohm R."/>
            <person name="Martin F."/>
            <person name="Silar P."/>
            <person name="Natvig D."/>
            <person name="Lalanne C."/>
            <person name="Gautier V."/>
            <person name="Ament-Velasquez S.L."/>
            <person name="Kruys A."/>
            <person name="Hutchinson M.I."/>
            <person name="Powell A.J."/>
            <person name="Barry K."/>
            <person name="Miller A.N."/>
            <person name="Grigoriev I.V."/>
            <person name="Debuchy R."/>
            <person name="Gladieux P."/>
            <person name="Thoren M.H."/>
            <person name="Johannesson H."/>
        </authorList>
    </citation>
    <scope>NUCLEOTIDE SEQUENCE</scope>
    <source>
        <strain evidence="9">CBS 532.94</strain>
    </source>
</reference>
<evidence type="ECO:0000256" key="5">
    <source>
        <dbReference type="ARBA" id="ARBA00023002"/>
    </source>
</evidence>
<dbReference type="GO" id="GO:0005506">
    <property type="term" value="F:iron ion binding"/>
    <property type="evidence" value="ECO:0007669"/>
    <property type="project" value="InterPro"/>
</dbReference>
<evidence type="ECO:0000256" key="4">
    <source>
        <dbReference type="ARBA" id="ARBA00022723"/>
    </source>
</evidence>
<comment type="caution">
    <text evidence="9">The sequence shown here is derived from an EMBL/GenBank/DDBJ whole genome shotgun (WGS) entry which is preliminary data.</text>
</comment>
<accession>A0AAN7H796</accession>
<feature type="binding site" description="axial binding residue" evidence="8">
    <location>
        <position position="432"/>
    </location>
    <ligand>
        <name>heme</name>
        <dbReference type="ChEBI" id="CHEBI:30413"/>
    </ligand>
    <ligandPart>
        <name>Fe</name>
        <dbReference type="ChEBI" id="CHEBI:18248"/>
    </ligandPart>
</feature>
<evidence type="ECO:0000256" key="1">
    <source>
        <dbReference type="ARBA" id="ARBA00001971"/>
    </source>
</evidence>
<dbReference type="PANTHER" id="PTHR24305">
    <property type="entry name" value="CYTOCHROME P450"/>
    <property type="match status" value="1"/>
</dbReference>